<reference evidence="1 2" key="1">
    <citation type="journal article" date="2015" name="Genome Announc.">
        <title>Complete Genome Sequence of a Novel Bacterium within the Family Rhodocyclaceae That Degrades Polycyclic Aromatic Hydrocarbons.</title>
        <authorList>
            <person name="Singleton D.R."/>
            <person name="Dickey A.N."/>
            <person name="Scholl E.H."/>
            <person name="Wright F.A."/>
            <person name="Aitken M.D."/>
        </authorList>
    </citation>
    <scope>NUCLEOTIDE SEQUENCE [LARGE SCALE GENOMIC DNA]</scope>
    <source>
        <strain evidence="2">PG1-Ca6</strain>
    </source>
</reference>
<dbReference type="STRING" id="1565605.PG1C_14115"/>
<dbReference type="Gene3D" id="1.25.40.10">
    <property type="entry name" value="Tetratricopeptide repeat domain"/>
    <property type="match status" value="1"/>
</dbReference>
<keyword evidence="2" id="KW-1185">Reference proteome</keyword>
<proteinExistence type="predicted"/>
<dbReference type="EMBL" id="CP010554">
    <property type="protein sequence ID" value="AJP49261.1"/>
    <property type="molecule type" value="Genomic_DNA"/>
</dbReference>
<dbReference type="RefSeq" id="WP_237218227.1">
    <property type="nucleotide sequence ID" value="NZ_CP010554.1"/>
</dbReference>
<dbReference type="HOGENOM" id="CLU_065010_2_1_4"/>
<gene>
    <name evidence="1" type="ORF">PG1C_14115</name>
</gene>
<dbReference type="PATRIC" id="fig|1565605.3.peg.2988"/>
<evidence type="ECO:0000313" key="1">
    <source>
        <dbReference type="EMBL" id="AJP49261.1"/>
    </source>
</evidence>
<dbReference type="Proteomes" id="UP000061603">
    <property type="component" value="Chromosome"/>
</dbReference>
<accession>A0A0C5JPP0</accession>
<sequence>MIPATAQAVLDFWFLPASDRDHNRYRAEWFRKDVVFDAAIRAGFSADVEAALTGQRHSADASEEQLAHILLLDQFTRNIFRNTPRAFAGDAQALALANALVGNGRDLALPPFMRWFAYLPFEHSESLADQERAVVLFTRLHADASITTDAADSASFAAAFAVALDYAIRHRDAIARFGRFPHRNAILGRVSTTEELEFLKQPGSSF</sequence>
<dbReference type="KEGG" id="rbu:PG1C_14115"/>
<dbReference type="InterPro" id="IPR011990">
    <property type="entry name" value="TPR-like_helical_dom_sf"/>
</dbReference>
<dbReference type="AlphaFoldDB" id="A0A0C5JPP0"/>
<dbReference type="SUPFAM" id="SSF48452">
    <property type="entry name" value="TPR-like"/>
    <property type="match status" value="1"/>
</dbReference>
<organism evidence="1 2">
    <name type="scientific">Rugosibacter aromaticivorans</name>
    <dbReference type="NCBI Taxonomy" id="1565605"/>
    <lineage>
        <taxon>Bacteria</taxon>
        <taxon>Pseudomonadati</taxon>
        <taxon>Pseudomonadota</taxon>
        <taxon>Betaproteobacteria</taxon>
        <taxon>Nitrosomonadales</taxon>
        <taxon>Sterolibacteriaceae</taxon>
        <taxon>Rugosibacter</taxon>
    </lineage>
</organism>
<dbReference type="InterPro" id="IPR010323">
    <property type="entry name" value="DUF924"/>
</dbReference>
<dbReference type="Gene3D" id="1.20.58.320">
    <property type="entry name" value="TPR-like"/>
    <property type="match status" value="1"/>
</dbReference>
<evidence type="ECO:0000313" key="2">
    <source>
        <dbReference type="Proteomes" id="UP000061603"/>
    </source>
</evidence>
<dbReference type="Pfam" id="PF06041">
    <property type="entry name" value="DUF924"/>
    <property type="match status" value="1"/>
</dbReference>
<protein>
    <submittedName>
        <fullName evidence="1">Membrane protein</fullName>
    </submittedName>
</protein>
<name>A0A0C5JPP0_9PROT</name>